<gene>
    <name evidence="3" type="ORF">IRJ41_017475</name>
</gene>
<dbReference type="InterPro" id="IPR013087">
    <property type="entry name" value="Znf_C2H2_type"/>
</dbReference>
<dbReference type="InterPro" id="IPR039598">
    <property type="entry name" value="HMGXB3"/>
</dbReference>
<organism evidence="3 4">
    <name type="scientific">Triplophysa rosa</name>
    <name type="common">Cave loach</name>
    <dbReference type="NCBI Taxonomy" id="992332"/>
    <lineage>
        <taxon>Eukaryota</taxon>
        <taxon>Metazoa</taxon>
        <taxon>Chordata</taxon>
        <taxon>Craniata</taxon>
        <taxon>Vertebrata</taxon>
        <taxon>Euteleostomi</taxon>
        <taxon>Actinopterygii</taxon>
        <taxon>Neopterygii</taxon>
        <taxon>Teleostei</taxon>
        <taxon>Ostariophysi</taxon>
        <taxon>Cypriniformes</taxon>
        <taxon>Nemacheilidae</taxon>
        <taxon>Triplophysa</taxon>
    </lineage>
</organism>
<evidence type="ECO:0000256" key="1">
    <source>
        <dbReference type="SAM" id="MobiDB-lite"/>
    </source>
</evidence>
<name>A0A9W7WJB0_TRIRA</name>
<feature type="non-terminal residue" evidence="3">
    <location>
        <position position="1"/>
    </location>
</feature>
<dbReference type="InterPro" id="IPR040648">
    <property type="entry name" value="HMGXB3_CxC4"/>
</dbReference>
<evidence type="ECO:0000259" key="2">
    <source>
        <dbReference type="PROSITE" id="PS00028"/>
    </source>
</evidence>
<feature type="domain" description="C2H2-type" evidence="2">
    <location>
        <begin position="76"/>
        <end position="98"/>
    </location>
</feature>
<sequence length="997" mass="112789">RHVTIQQGKQALQLQKCKECCNSFHCPFCARNIFKPTRLLKLKMHLKSHCKKAIVHEDFTVHRCGLGCRPSLHYHCMYCASTVLRRDDFKNHLQVCKHKQQVTAEKRSAATSHVTKETSSTSTEAVTAPAVQQSPASSTSLIASLSLTSTETVTAPAVQQSPSSNGLIASMANLKTISPLTQAETPPATAVYSSKVPVRAVVKKRCPICSALMNKCNIQKHIDRKHTEGSMNDINATSHLTSQCVDKTNGMFTVRKTAKGRSVPLHVQFKAWGETHRVLCDSSECQSNMELAQRSGLPSYQCKHIRSVTYCKSSAEEVSLTDKVLTEMVRMRWINEETEKTCLAQRQLAESHRAPLSVHTTIAVLPMKKCISVFEPNHSQLCRVMVVYNTKLNKWFCPCAKVRRSCIHKHVAQWHLFQTHRELFQPTPRADESLAGDQFDCYFEGKDDTDDETAYPPTGLRLENLVDYVFQNKKIPADLPENIRLLSTETNYPRSLCPNESVCQRCPEAVPLGEPTLITQTAKILTNWHVIEDVAVYYKQCPQCEMCYRYQEWKDGLHNYNDDIILDIPLCLTLRNLLEVHTSVSRAVEFLQLMAGVEFPPPDTVLRAYLHFEALTEHEYSFSCVSCGDHPPVVIMGLHRQALQSSVKHVEEPPENFKGEIDVERFWEAVSKEMIARGFVESDVHNPFVVPPSLHFWAPWIGRNTRLSDTVLNTEFEKVHSTNSVSENVISEDRLTEELFKQKVDVIRSLCADCGLDSTGSHSDLLLRLTNEMKSRPTYKKVFEKIWTPAGGWGVIMCPCGVVYSLRNNLRAESPQDFADLLLSWKHMPNVIIYELADDLAKHTNLRAPEQVPISPYEGCLAEPTPVNIDLARRGKLHVSLPWLQSRKTVADLHGHPVTGSSKHYVLYDQIPEGNPKDSGGVLRNLASVPQLAGKVNRRILEQLFAEIKQNGYFLKMWSASTQMFQMRNIIHHYNQHKNNKAINRMGDLCLVNLSYV</sequence>
<evidence type="ECO:0000313" key="4">
    <source>
        <dbReference type="Proteomes" id="UP001059041"/>
    </source>
</evidence>
<dbReference type="EMBL" id="JAFHDT010000013">
    <property type="protein sequence ID" value="KAI7801586.1"/>
    <property type="molecule type" value="Genomic_DNA"/>
</dbReference>
<feature type="region of interest" description="Disordered" evidence="1">
    <location>
        <begin position="106"/>
        <end position="131"/>
    </location>
</feature>
<keyword evidence="4" id="KW-1185">Reference proteome</keyword>
<comment type="caution">
    <text evidence="3">The sequence shown here is derived from an EMBL/GenBank/DDBJ whole genome shotgun (WGS) entry which is preliminary data.</text>
</comment>
<dbReference type="PANTHER" id="PTHR17609:SF3">
    <property type="entry name" value="SAP DOMAIN-CONTAINING PROTEIN"/>
    <property type="match status" value="1"/>
</dbReference>
<protein>
    <recommendedName>
        <fullName evidence="2">C2H2-type domain-containing protein</fullName>
    </recommendedName>
</protein>
<dbReference type="AlphaFoldDB" id="A0A9W7WJB0"/>
<reference evidence="3" key="1">
    <citation type="submission" date="2021-02" db="EMBL/GenBank/DDBJ databases">
        <title>Comparative genomics reveals that relaxation of natural selection precedes convergent phenotypic evolution of cavefish.</title>
        <authorList>
            <person name="Peng Z."/>
        </authorList>
    </citation>
    <scope>NUCLEOTIDE SEQUENCE</scope>
    <source>
        <tissue evidence="3">Muscle</tissue>
    </source>
</reference>
<dbReference type="Proteomes" id="UP001059041">
    <property type="component" value="Linkage Group LG13"/>
</dbReference>
<accession>A0A9W7WJB0</accession>
<feature type="compositionally biased region" description="Low complexity" evidence="1">
    <location>
        <begin position="111"/>
        <end position="131"/>
    </location>
</feature>
<dbReference type="SMART" id="SM00355">
    <property type="entry name" value="ZnF_C2H2"/>
    <property type="match status" value="3"/>
</dbReference>
<dbReference type="PROSITE" id="PS00028">
    <property type="entry name" value="ZINC_FINGER_C2H2_1"/>
    <property type="match status" value="1"/>
</dbReference>
<dbReference type="PANTHER" id="PTHR17609">
    <property type="entry name" value="HMG DOMAIN-CONTAINING PROTEIN 3"/>
    <property type="match status" value="1"/>
</dbReference>
<evidence type="ECO:0000313" key="3">
    <source>
        <dbReference type="EMBL" id="KAI7801586.1"/>
    </source>
</evidence>
<dbReference type="Pfam" id="PF18717">
    <property type="entry name" value="CxC4"/>
    <property type="match status" value="1"/>
</dbReference>
<proteinExistence type="predicted"/>